<organism evidence="1">
    <name type="scientific">marine sediment metagenome</name>
    <dbReference type="NCBI Taxonomy" id="412755"/>
    <lineage>
        <taxon>unclassified sequences</taxon>
        <taxon>metagenomes</taxon>
        <taxon>ecological metagenomes</taxon>
    </lineage>
</organism>
<dbReference type="AlphaFoldDB" id="X0UR05"/>
<protein>
    <submittedName>
        <fullName evidence="1">Uncharacterized protein</fullName>
    </submittedName>
</protein>
<feature type="non-terminal residue" evidence="1">
    <location>
        <position position="173"/>
    </location>
</feature>
<comment type="caution">
    <text evidence="1">The sequence shown here is derived from an EMBL/GenBank/DDBJ whole genome shotgun (WGS) entry which is preliminary data.</text>
</comment>
<name>X0UR05_9ZZZZ</name>
<reference evidence="1" key="1">
    <citation type="journal article" date="2014" name="Front. Microbiol.">
        <title>High frequency of phylogenetically diverse reductive dehalogenase-homologous genes in deep subseafloor sedimentary metagenomes.</title>
        <authorList>
            <person name="Kawai M."/>
            <person name="Futagami T."/>
            <person name="Toyoda A."/>
            <person name="Takaki Y."/>
            <person name="Nishi S."/>
            <person name="Hori S."/>
            <person name="Arai W."/>
            <person name="Tsubouchi T."/>
            <person name="Morono Y."/>
            <person name="Uchiyama I."/>
            <person name="Ito T."/>
            <person name="Fujiyama A."/>
            <person name="Inagaki F."/>
            <person name="Takami H."/>
        </authorList>
    </citation>
    <scope>NUCLEOTIDE SEQUENCE</scope>
    <source>
        <strain evidence="1">Expedition CK06-06</strain>
    </source>
</reference>
<proteinExistence type="predicted"/>
<accession>X0UR05</accession>
<gene>
    <name evidence="1" type="ORF">S01H1_43701</name>
</gene>
<sequence length="173" mass="19148">MLESIPGIRRLTIPMGGGLDEISPVTEVAIEDFIEFENWRLSRDGKRIQKRYGIGTVKSDFGEDIYGLGSYVDKDDDFCLIAVTEGGISRKIGANAWGEIHTFANISHPVKILEIQGKQFIITEIDGRMIHTDEADYQIGIDEPTTIMEVHPAYPVANACDAENFTAIGDWAA</sequence>
<evidence type="ECO:0000313" key="1">
    <source>
        <dbReference type="EMBL" id="GAG01672.1"/>
    </source>
</evidence>
<dbReference type="EMBL" id="BARS01027851">
    <property type="protein sequence ID" value="GAG01672.1"/>
    <property type="molecule type" value="Genomic_DNA"/>
</dbReference>